<keyword evidence="5" id="KW-0999">Mitochondrion inner membrane</keyword>
<dbReference type="PANTHER" id="PTHR45829:SF1">
    <property type="entry name" value="CARRIER PROTEIN, PUTATIVE (AFU_ORTHOLOGUE AFUA_4G06780)-RELATED"/>
    <property type="match status" value="1"/>
</dbReference>
<evidence type="ECO:0000256" key="11">
    <source>
        <dbReference type="SAM" id="MobiDB-lite"/>
    </source>
</evidence>
<dbReference type="InterPro" id="IPR049562">
    <property type="entry name" value="SLC25A33/36-like"/>
</dbReference>
<keyword evidence="6" id="KW-1133">Transmembrane helix</keyword>
<evidence type="ECO:0000313" key="13">
    <source>
        <dbReference type="Proteomes" id="UP000016931"/>
    </source>
</evidence>
<dbReference type="eggNOG" id="KOG0764">
    <property type="taxonomic scope" value="Eukaryota"/>
</dbReference>
<evidence type="ECO:0000256" key="2">
    <source>
        <dbReference type="ARBA" id="ARBA00022448"/>
    </source>
</evidence>
<dbReference type="GO" id="GO:0015218">
    <property type="term" value="F:pyrimidine nucleotide transmembrane transporter activity"/>
    <property type="evidence" value="ECO:0007669"/>
    <property type="project" value="InterPro"/>
</dbReference>
<dbReference type="GO" id="GO:0005743">
    <property type="term" value="C:mitochondrial inner membrane"/>
    <property type="evidence" value="ECO:0007669"/>
    <property type="project" value="UniProtKB-SubCell"/>
</dbReference>
<dbReference type="InterPro" id="IPR018108">
    <property type="entry name" value="MCP_transmembrane"/>
</dbReference>
<dbReference type="OrthoDB" id="10266426at2759"/>
<comment type="subcellular location">
    <subcellularLocation>
        <location evidence="1">Mitochondrion inner membrane</location>
        <topology evidence="1">Multi-pass membrane protein</topology>
    </subcellularLocation>
</comment>
<evidence type="ECO:0000256" key="9">
    <source>
        <dbReference type="PROSITE-ProRule" id="PRU00282"/>
    </source>
</evidence>
<name>M3AS15_SPHMS</name>
<evidence type="ECO:0000313" key="12">
    <source>
        <dbReference type="EMBL" id="EMF08299.1"/>
    </source>
</evidence>
<keyword evidence="13" id="KW-1185">Reference proteome</keyword>
<keyword evidence="7" id="KW-0496">Mitochondrion</keyword>
<evidence type="ECO:0000256" key="3">
    <source>
        <dbReference type="ARBA" id="ARBA00022692"/>
    </source>
</evidence>
<comment type="similarity">
    <text evidence="10">Belongs to the mitochondrial carrier (TC 2.A.29) family.</text>
</comment>
<evidence type="ECO:0000256" key="10">
    <source>
        <dbReference type="RuleBase" id="RU000488"/>
    </source>
</evidence>
<dbReference type="SUPFAM" id="SSF103506">
    <property type="entry name" value="Mitochondrial carrier"/>
    <property type="match status" value="1"/>
</dbReference>
<dbReference type="OMA" id="AFYNGMG"/>
<evidence type="ECO:0000256" key="4">
    <source>
        <dbReference type="ARBA" id="ARBA00022737"/>
    </source>
</evidence>
<reference evidence="12 13" key="1">
    <citation type="journal article" date="2012" name="PLoS Pathog.">
        <title>Diverse lifestyles and strategies of plant pathogenesis encoded in the genomes of eighteen Dothideomycetes fungi.</title>
        <authorList>
            <person name="Ohm R.A."/>
            <person name="Feau N."/>
            <person name="Henrissat B."/>
            <person name="Schoch C.L."/>
            <person name="Horwitz B.A."/>
            <person name="Barry K.W."/>
            <person name="Condon B.J."/>
            <person name="Copeland A.C."/>
            <person name="Dhillon B."/>
            <person name="Glaser F."/>
            <person name="Hesse C.N."/>
            <person name="Kosti I."/>
            <person name="LaButti K."/>
            <person name="Lindquist E.A."/>
            <person name="Lucas S."/>
            <person name="Salamov A.A."/>
            <person name="Bradshaw R.E."/>
            <person name="Ciuffetti L."/>
            <person name="Hamelin R.C."/>
            <person name="Kema G.H.J."/>
            <person name="Lawrence C."/>
            <person name="Scott J.A."/>
            <person name="Spatafora J.W."/>
            <person name="Turgeon B.G."/>
            <person name="de Wit P.J.G.M."/>
            <person name="Zhong S."/>
            <person name="Goodwin S.B."/>
            <person name="Grigoriev I.V."/>
        </authorList>
    </citation>
    <scope>NUCLEOTIDE SEQUENCE [LARGE SCALE GENOMIC DNA]</scope>
    <source>
        <strain evidence="12 13">SO2202</strain>
    </source>
</reference>
<feature type="repeat" description="Solcar" evidence="9">
    <location>
        <begin position="36"/>
        <end position="135"/>
    </location>
</feature>
<evidence type="ECO:0000256" key="5">
    <source>
        <dbReference type="ARBA" id="ARBA00022792"/>
    </source>
</evidence>
<organism evidence="12 13">
    <name type="scientific">Sphaerulina musiva (strain SO2202)</name>
    <name type="common">Poplar stem canker fungus</name>
    <name type="synonym">Septoria musiva</name>
    <dbReference type="NCBI Taxonomy" id="692275"/>
    <lineage>
        <taxon>Eukaryota</taxon>
        <taxon>Fungi</taxon>
        <taxon>Dikarya</taxon>
        <taxon>Ascomycota</taxon>
        <taxon>Pezizomycotina</taxon>
        <taxon>Dothideomycetes</taxon>
        <taxon>Dothideomycetidae</taxon>
        <taxon>Mycosphaerellales</taxon>
        <taxon>Mycosphaerellaceae</taxon>
        <taxon>Sphaerulina</taxon>
    </lineage>
</organism>
<dbReference type="FunFam" id="1.50.40.10:FF:000075">
    <property type="entry name" value="Nicotinamide adenine dinucleotide transporter 2, mitochondrial"/>
    <property type="match status" value="1"/>
</dbReference>
<keyword evidence="8 9" id="KW-0472">Membrane</keyword>
<feature type="repeat" description="Solcar" evidence="9">
    <location>
        <begin position="147"/>
        <end position="241"/>
    </location>
</feature>
<evidence type="ECO:0000256" key="7">
    <source>
        <dbReference type="ARBA" id="ARBA00023128"/>
    </source>
</evidence>
<dbReference type="HOGENOM" id="CLU_015166_6_1_1"/>
<evidence type="ECO:0000256" key="8">
    <source>
        <dbReference type="ARBA" id="ARBA00023136"/>
    </source>
</evidence>
<dbReference type="GeneID" id="27904312"/>
<keyword evidence="2 10" id="KW-0813">Transport</keyword>
<feature type="compositionally biased region" description="Polar residues" evidence="11">
    <location>
        <begin position="1"/>
        <end position="14"/>
    </location>
</feature>
<dbReference type="Pfam" id="PF00153">
    <property type="entry name" value="Mito_carr"/>
    <property type="match status" value="3"/>
</dbReference>
<dbReference type="EMBL" id="KB456271">
    <property type="protein sequence ID" value="EMF08299.1"/>
    <property type="molecule type" value="Genomic_DNA"/>
</dbReference>
<keyword evidence="3 9" id="KW-0812">Transmembrane</keyword>
<feature type="region of interest" description="Disordered" evidence="11">
    <location>
        <begin position="1"/>
        <end position="20"/>
    </location>
</feature>
<feature type="repeat" description="Solcar" evidence="9">
    <location>
        <begin position="260"/>
        <end position="377"/>
    </location>
</feature>
<dbReference type="GO" id="GO:1990519">
    <property type="term" value="P:pyrimidine nucleotide import into mitochondrion"/>
    <property type="evidence" value="ECO:0007669"/>
    <property type="project" value="TreeGrafter"/>
</dbReference>
<dbReference type="PROSITE" id="PS50920">
    <property type="entry name" value="SOLCAR"/>
    <property type="match status" value="3"/>
</dbReference>
<sequence>MQNARGSAMSSQSGGPPAVVQRSPFPKLAIWTTKFSDSNVNTFCGATAGLAAAIATCPLDVIKTKLQAQGSFSNPDLQHKGPPVGEMYRGLVGTAKVIIRQDGIKGLYRGITPMALGYTPTWAVYMTVFQAGSEYLRTNGYGDTPVKMFMCRMFAAVIAGGCSTLTTNPIWVIKTRFMSQPSRSASDGTKSLLRYSSTMDAARQIYRSEGLAAFYAGLAPAMLGLSHVAIQFPMYEYLKARFAGLELGVESRPDEVQSRQTAWAVTAASMISKLCASTATYPHEVIRTRLQTQQILHPEYAHNGVGEHSRSISSSRRIANTDGVAYQPRYRGLVYTFRTILKEEGWRAFYNGLGTNLVRAVPSAVTTMLTFETVKTAIVDLQSEGKVLKGENSPD</sequence>
<dbReference type="InterPro" id="IPR023395">
    <property type="entry name" value="MCP_dom_sf"/>
</dbReference>
<dbReference type="AlphaFoldDB" id="M3AS15"/>
<dbReference type="PANTHER" id="PTHR45829">
    <property type="entry name" value="MITOCHONDRIAL CARRIER PROTEIN RIM2"/>
    <property type="match status" value="1"/>
</dbReference>
<dbReference type="RefSeq" id="XP_016756420.1">
    <property type="nucleotide sequence ID" value="XM_016907175.1"/>
</dbReference>
<proteinExistence type="inferred from homology"/>
<dbReference type="Proteomes" id="UP000016931">
    <property type="component" value="Unassembled WGS sequence"/>
</dbReference>
<dbReference type="Gene3D" id="1.50.40.10">
    <property type="entry name" value="Mitochondrial carrier domain"/>
    <property type="match status" value="1"/>
</dbReference>
<evidence type="ECO:0000256" key="6">
    <source>
        <dbReference type="ARBA" id="ARBA00022989"/>
    </source>
</evidence>
<accession>M3AS15</accession>
<protein>
    <submittedName>
        <fullName evidence="12">Calcium-binding mitochondrial carrier protein Aralar2</fullName>
    </submittedName>
</protein>
<evidence type="ECO:0000256" key="1">
    <source>
        <dbReference type="ARBA" id="ARBA00004448"/>
    </source>
</evidence>
<gene>
    <name evidence="12" type="ORF">SEPMUDRAFT_151993</name>
</gene>
<keyword evidence="4" id="KW-0677">Repeat</keyword>